<evidence type="ECO:0000256" key="5">
    <source>
        <dbReference type="ARBA" id="ARBA00009063"/>
    </source>
</evidence>
<evidence type="ECO:0000256" key="16">
    <source>
        <dbReference type="ARBA" id="ARBA00022833"/>
    </source>
</evidence>
<dbReference type="Gene3D" id="3.30.40.10">
    <property type="entry name" value="Zinc/RING finger domain, C3HC4 (zinc finger)"/>
    <property type="match status" value="1"/>
</dbReference>
<feature type="transmembrane region" description="Helical" evidence="24">
    <location>
        <begin position="551"/>
        <end position="575"/>
    </location>
</feature>
<dbReference type="GO" id="GO:0016192">
    <property type="term" value="P:vesicle-mediated transport"/>
    <property type="evidence" value="ECO:0007669"/>
    <property type="project" value="InterPro"/>
</dbReference>
<dbReference type="PROSITE" id="PS00914">
    <property type="entry name" value="SYNTAXIN"/>
    <property type="match status" value="1"/>
</dbReference>
<dbReference type="SMART" id="SM00184">
    <property type="entry name" value="RING"/>
    <property type="match status" value="1"/>
</dbReference>
<dbReference type="SMART" id="SM00397">
    <property type="entry name" value="t_SNARE"/>
    <property type="match status" value="1"/>
</dbReference>
<dbReference type="Pfam" id="PF25563">
    <property type="entry name" value="TPR_SYVN1_N"/>
    <property type="match status" value="1"/>
</dbReference>
<keyword evidence="10 24" id="KW-0812">Transmembrane</keyword>
<feature type="compositionally biased region" description="Low complexity" evidence="23">
    <location>
        <begin position="751"/>
        <end position="772"/>
    </location>
</feature>
<dbReference type="Pfam" id="PF13639">
    <property type="entry name" value="zf-RING_2"/>
    <property type="match status" value="1"/>
</dbReference>
<feature type="transmembrane region" description="Helical" evidence="24">
    <location>
        <begin position="508"/>
        <end position="530"/>
    </location>
</feature>
<dbReference type="UniPathway" id="UPA00143"/>
<comment type="similarity">
    <text evidence="5">Belongs to the syntaxin family.</text>
</comment>
<protein>
    <recommendedName>
        <fullName evidence="19">E3 ubiquitin-protein ligase hrd-1</fullName>
        <ecNumber evidence="7">2.3.2.27</ecNumber>
    </recommendedName>
    <alternativeName>
        <fullName evidence="21">RING-type E3 ubiquitin transferase hrd-1</fullName>
    </alternativeName>
    <alternativeName>
        <fullName evidence="20">Suppressor/enhancer of lin-12</fullName>
    </alternativeName>
</protein>
<dbReference type="InterPro" id="IPR000727">
    <property type="entry name" value="T_SNARE_dom"/>
</dbReference>
<evidence type="ECO:0000256" key="19">
    <source>
        <dbReference type="ARBA" id="ARBA00070586"/>
    </source>
</evidence>
<evidence type="ECO:0000259" key="26">
    <source>
        <dbReference type="PROSITE" id="PS50192"/>
    </source>
</evidence>
<keyword evidence="9" id="KW-0808">Transferase</keyword>
<dbReference type="GO" id="GO:0008270">
    <property type="term" value="F:zinc ion binding"/>
    <property type="evidence" value="ECO:0007669"/>
    <property type="project" value="UniProtKB-KW"/>
</dbReference>
<dbReference type="GO" id="GO:0006886">
    <property type="term" value="P:intracellular protein transport"/>
    <property type="evidence" value="ECO:0007669"/>
    <property type="project" value="InterPro"/>
</dbReference>
<dbReference type="GO" id="GO:0005789">
    <property type="term" value="C:endoplasmic reticulum membrane"/>
    <property type="evidence" value="ECO:0007669"/>
    <property type="project" value="UniProtKB-SubCell"/>
</dbReference>
<dbReference type="SUPFAM" id="SSF57850">
    <property type="entry name" value="RING/U-box"/>
    <property type="match status" value="1"/>
</dbReference>
<feature type="compositionally biased region" description="Low complexity" evidence="23">
    <location>
        <begin position="731"/>
        <end position="744"/>
    </location>
</feature>
<dbReference type="CDD" id="cd16479">
    <property type="entry name" value="RING-H2_synoviolin"/>
    <property type="match status" value="1"/>
</dbReference>
<feature type="region of interest" description="Disordered" evidence="23">
    <location>
        <begin position="681"/>
        <end position="772"/>
    </location>
</feature>
<evidence type="ECO:0000256" key="10">
    <source>
        <dbReference type="ARBA" id="ARBA00022692"/>
    </source>
</evidence>
<keyword evidence="17 24" id="KW-1133">Transmembrane helix</keyword>
<keyword evidence="16" id="KW-0862">Zinc</keyword>
<dbReference type="FunFam" id="3.30.40.10:FF:000088">
    <property type="entry name" value="E3 ubiquitin-protein ligase synoviolin"/>
    <property type="match status" value="1"/>
</dbReference>
<feature type="transmembrane region" description="Helical" evidence="24">
    <location>
        <begin position="380"/>
        <end position="401"/>
    </location>
</feature>
<feature type="domain" description="RING-type" evidence="25">
    <location>
        <begin position="631"/>
        <end position="672"/>
    </location>
</feature>
<evidence type="ECO:0000256" key="4">
    <source>
        <dbReference type="ARBA" id="ARBA00004906"/>
    </source>
</evidence>
<keyword evidence="13" id="KW-0532">Neurotransmitter transport</keyword>
<dbReference type="Proteomes" id="UP000046393">
    <property type="component" value="Unplaced"/>
</dbReference>
<evidence type="ECO:0000313" key="28">
    <source>
        <dbReference type="WBParaSite" id="SMUV_0000842501-mRNA-1"/>
    </source>
</evidence>
<feature type="domain" description="T-SNARE coiled-coil homology" evidence="26">
    <location>
        <begin position="309"/>
        <end position="371"/>
    </location>
</feature>
<dbReference type="Gene3D" id="1.20.58.70">
    <property type="match status" value="1"/>
</dbReference>
<evidence type="ECO:0000256" key="21">
    <source>
        <dbReference type="ARBA" id="ARBA00078468"/>
    </source>
</evidence>
<keyword evidence="27" id="KW-1185">Reference proteome</keyword>
<comment type="pathway">
    <text evidence="4">Protein modification; protein ubiquitination.</text>
</comment>
<evidence type="ECO:0000256" key="11">
    <source>
        <dbReference type="ARBA" id="ARBA00022723"/>
    </source>
</evidence>
<evidence type="ECO:0000256" key="13">
    <source>
        <dbReference type="ARBA" id="ARBA00022775"/>
    </source>
</evidence>
<keyword evidence="12 22" id="KW-0863">Zinc-finger</keyword>
<organism evidence="27 28">
    <name type="scientific">Syphacia muris</name>
    <dbReference type="NCBI Taxonomy" id="451379"/>
    <lineage>
        <taxon>Eukaryota</taxon>
        <taxon>Metazoa</taxon>
        <taxon>Ecdysozoa</taxon>
        <taxon>Nematoda</taxon>
        <taxon>Chromadorea</taxon>
        <taxon>Rhabditida</taxon>
        <taxon>Spirurina</taxon>
        <taxon>Oxyuridomorpha</taxon>
        <taxon>Oxyuroidea</taxon>
        <taxon>Oxyuridae</taxon>
        <taxon>Syphacia</taxon>
    </lineage>
</organism>
<dbReference type="EC" id="2.3.2.27" evidence="7"/>
<evidence type="ECO:0000259" key="25">
    <source>
        <dbReference type="PROSITE" id="PS50089"/>
    </source>
</evidence>
<evidence type="ECO:0000256" key="24">
    <source>
        <dbReference type="SAM" id="Phobius"/>
    </source>
</evidence>
<comment type="similarity">
    <text evidence="6">Belongs to the HRD1 family.</text>
</comment>
<evidence type="ECO:0000256" key="18">
    <source>
        <dbReference type="ARBA" id="ARBA00023136"/>
    </source>
</evidence>
<evidence type="ECO:0000256" key="23">
    <source>
        <dbReference type="SAM" id="MobiDB-lite"/>
    </source>
</evidence>
<feature type="region of interest" description="Disordered" evidence="23">
    <location>
        <begin position="1"/>
        <end position="29"/>
    </location>
</feature>
<evidence type="ECO:0000256" key="14">
    <source>
        <dbReference type="ARBA" id="ARBA00022786"/>
    </source>
</evidence>
<dbReference type="PANTHER" id="PTHR22763">
    <property type="entry name" value="RING ZINC FINGER PROTEIN"/>
    <property type="match status" value="1"/>
</dbReference>
<keyword evidence="18 24" id="KW-0472">Membrane</keyword>
<dbReference type="GO" id="GO:0016567">
    <property type="term" value="P:protein ubiquitination"/>
    <property type="evidence" value="ECO:0007669"/>
    <property type="project" value="UniProtKB-UniPathway"/>
</dbReference>
<evidence type="ECO:0000256" key="7">
    <source>
        <dbReference type="ARBA" id="ARBA00012483"/>
    </source>
</evidence>
<evidence type="ECO:0000256" key="3">
    <source>
        <dbReference type="ARBA" id="ARBA00004477"/>
    </source>
</evidence>
<dbReference type="STRING" id="451379.A0A0N5AU96"/>
<keyword evidence="14" id="KW-0833">Ubl conjugation pathway</keyword>
<dbReference type="GO" id="GO:0043161">
    <property type="term" value="P:proteasome-mediated ubiquitin-dependent protein catabolic process"/>
    <property type="evidence" value="ECO:0007669"/>
    <property type="project" value="TreeGrafter"/>
</dbReference>
<dbReference type="GO" id="GO:0005484">
    <property type="term" value="F:SNAP receptor activity"/>
    <property type="evidence" value="ECO:0007669"/>
    <property type="project" value="InterPro"/>
</dbReference>
<dbReference type="InterPro" id="IPR013083">
    <property type="entry name" value="Znf_RING/FYVE/PHD"/>
</dbReference>
<feature type="compositionally biased region" description="Low complexity" evidence="23">
    <location>
        <begin position="681"/>
        <end position="698"/>
    </location>
</feature>
<evidence type="ECO:0000256" key="15">
    <source>
        <dbReference type="ARBA" id="ARBA00022824"/>
    </source>
</evidence>
<feature type="transmembrane region" description="Helical" evidence="24">
    <location>
        <begin position="472"/>
        <end position="496"/>
    </location>
</feature>
<dbReference type="InterPro" id="IPR001841">
    <property type="entry name" value="Znf_RING"/>
</dbReference>
<dbReference type="GO" id="GO:0036503">
    <property type="term" value="P:ERAD pathway"/>
    <property type="evidence" value="ECO:0007669"/>
    <property type="project" value="TreeGrafter"/>
</dbReference>
<name>A0A0N5AU96_9BILA</name>
<evidence type="ECO:0000256" key="2">
    <source>
        <dbReference type="ARBA" id="ARBA00004211"/>
    </source>
</evidence>
<proteinExistence type="inferred from homology"/>
<keyword evidence="11" id="KW-0479">Metal-binding</keyword>
<sequence>MSELPFTVTRRRVAGTSSQLSEPGDQDDKKLLNYSSNAFSSFSNLSQSLWNSAQHTFYSTSSESNTVSAVGNSCNEGNKTTLSSYSCNIEMTFRDRTAEFRTAAKSYQMKVQGNGSSYREHNNKLLQKSIQFNQLAKRVGRDLSHTCAKMEKLTELAKNRSLLDDSMVEMEELSQMIKQDITGLNKQIALLQEHSKADGSNLKADQGHGHSQLVVVGLQSRLASVSKDFQNVLELRTENMKQQKSRREKFSYSQAIPSSLPPSLSSGNMGSVLLQEESSPSSSVAIDMDNMQGGHVLQHACFTMLMENNSYAEVRSSTMESIESSISELGQIFRQLASLVSEQGEMITRIDSNVEETSINVDAAHTELVKYFHSISQNRWLMIKVMYIQGLVAAYILFHLARKLFFGQLRAAETEHLTERTWHAIMETCLAFTVFREDFSPRFVMLFVLLLFVKSFHWLSEDRVDFMERSPIITIIFHVRMMSLLSFLSMLDSYFISHAYFTTIQKGASVQIVFGFEYAILMTAVLHVAIKYILHMHDLHRVHPWENKAIYLLYSELVINLLRCFLYVVFVFVMIRLHTFPLFSIRPLYLSIRAFHKAVTDVILSRRAIHAMNNLFPLATEQELAQGDNTCIICREEMTVSSGPKKLPCNHIFHSNCLRSWFQRQQSCPTCRTDILAQRRNPPAASAAPRPEPAAAQPPFAPPPAQGAVGDVPPNMFPFVAHHFGFPPPTQQQQQNGTNEQNRQFSNAQPSTDAANSGSASTAANNTSANFSSGTSLPFQPPWFLPGFPFTVCFSLLLLLMLLAKQSQNPFMLPPPPMPFMFPSPPSFNGLSDAEVAAMEGRERSAVEARVTCLRNISVLLDAAVVQLQQYCSVVQTLR</sequence>
<reference evidence="28" key="1">
    <citation type="submission" date="2017-02" db="UniProtKB">
        <authorList>
            <consortium name="WormBaseParasite"/>
        </authorList>
    </citation>
    <scope>IDENTIFICATION</scope>
</reference>
<dbReference type="InterPro" id="IPR057992">
    <property type="entry name" value="TPR_SYVN1_N"/>
</dbReference>
<dbReference type="SUPFAM" id="SSF47661">
    <property type="entry name" value="t-snare proteins"/>
    <property type="match status" value="1"/>
</dbReference>
<evidence type="ECO:0000256" key="9">
    <source>
        <dbReference type="ARBA" id="ARBA00022679"/>
    </source>
</evidence>
<keyword evidence="15" id="KW-0256">Endoplasmic reticulum</keyword>
<dbReference type="CDD" id="cd15844">
    <property type="entry name" value="SNARE_syntaxin5"/>
    <property type="match status" value="1"/>
</dbReference>
<evidence type="ECO:0000256" key="8">
    <source>
        <dbReference type="ARBA" id="ARBA00022448"/>
    </source>
</evidence>
<dbReference type="WBParaSite" id="SMUV_0000842501-mRNA-1">
    <property type="protein sequence ID" value="SMUV_0000842501-mRNA-1"/>
    <property type="gene ID" value="SMUV_0000842501"/>
</dbReference>
<dbReference type="GO" id="GO:0061630">
    <property type="term" value="F:ubiquitin protein ligase activity"/>
    <property type="evidence" value="ECO:0007669"/>
    <property type="project" value="UniProtKB-EC"/>
</dbReference>
<evidence type="ECO:0000256" key="22">
    <source>
        <dbReference type="PROSITE-ProRule" id="PRU00175"/>
    </source>
</evidence>
<dbReference type="PROSITE" id="PS50089">
    <property type="entry name" value="ZF_RING_2"/>
    <property type="match status" value="1"/>
</dbReference>
<feature type="transmembrane region" description="Helical" evidence="24">
    <location>
        <begin position="783"/>
        <end position="804"/>
    </location>
</feature>
<comment type="catalytic activity">
    <reaction evidence="1">
        <text>S-ubiquitinyl-[E2 ubiquitin-conjugating enzyme]-L-cysteine + [acceptor protein]-L-lysine = [E2 ubiquitin-conjugating enzyme]-L-cysteine + N(6)-ubiquitinyl-[acceptor protein]-L-lysine.</text>
        <dbReference type="EC" id="2.3.2.27"/>
    </reaction>
</comment>
<evidence type="ECO:0000256" key="12">
    <source>
        <dbReference type="ARBA" id="ARBA00022771"/>
    </source>
</evidence>
<evidence type="ECO:0000256" key="17">
    <source>
        <dbReference type="ARBA" id="ARBA00022989"/>
    </source>
</evidence>
<keyword evidence="8" id="KW-0813">Transport</keyword>
<accession>A0A0N5AU96</accession>
<evidence type="ECO:0000313" key="27">
    <source>
        <dbReference type="Proteomes" id="UP000046393"/>
    </source>
</evidence>
<dbReference type="AlphaFoldDB" id="A0A0N5AU96"/>
<dbReference type="PROSITE" id="PS50192">
    <property type="entry name" value="T_SNARE"/>
    <property type="match status" value="1"/>
</dbReference>
<evidence type="ECO:0000256" key="1">
    <source>
        <dbReference type="ARBA" id="ARBA00000900"/>
    </source>
</evidence>
<dbReference type="InterPro" id="IPR058051">
    <property type="entry name" value="Znf_RING_synoviolin"/>
</dbReference>
<evidence type="ECO:0000256" key="6">
    <source>
        <dbReference type="ARBA" id="ARBA00010089"/>
    </source>
</evidence>
<evidence type="ECO:0000256" key="20">
    <source>
        <dbReference type="ARBA" id="ARBA00075113"/>
    </source>
</evidence>
<comment type="subcellular location">
    <subcellularLocation>
        <location evidence="3">Endoplasmic reticulum membrane</location>
        <topology evidence="3">Multi-pass membrane protein</topology>
    </subcellularLocation>
    <subcellularLocation>
        <location evidence="2">Membrane</location>
        <topology evidence="2">Single-pass type IV membrane protein</topology>
    </subcellularLocation>
</comment>
<dbReference type="InterPro" id="IPR006012">
    <property type="entry name" value="Syntaxin/epimorphin_CS"/>
</dbReference>
<dbReference type="PANTHER" id="PTHR22763:SF184">
    <property type="entry name" value="E3 UBIQUITIN-PROTEIN LIGASE SYNOVIOLIN"/>
    <property type="match status" value="1"/>
</dbReference>
<dbReference type="InterPro" id="IPR050731">
    <property type="entry name" value="HRD1_E3_ubiq-ligases"/>
</dbReference>
<dbReference type="InterPro" id="IPR010989">
    <property type="entry name" value="SNARE"/>
</dbReference>
<dbReference type="GO" id="GO:0006836">
    <property type="term" value="P:neurotransmitter transport"/>
    <property type="evidence" value="ECO:0007669"/>
    <property type="project" value="UniProtKB-KW"/>
</dbReference>